<evidence type="ECO:0000256" key="5">
    <source>
        <dbReference type="NCBIfam" id="TIGR00065"/>
    </source>
</evidence>
<feature type="binding site" evidence="4">
    <location>
        <position position="135"/>
    </location>
    <ligand>
        <name>GTP</name>
        <dbReference type="ChEBI" id="CHEBI:37565"/>
    </ligand>
</feature>
<dbReference type="PANTHER" id="PTHR30314">
    <property type="entry name" value="CELL DIVISION PROTEIN FTSZ-RELATED"/>
    <property type="match status" value="1"/>
</dbReference>
<evidence type="ECO:0000259" key="8">
    <source>
        <dbReference type="SMART" id="SM00865"/>
    </source>
</evidence>
<dbReference type="PANTHER" id="PTHR30314:SF3">
    <property type="entry name" value="MITOCHONDRIAL DIVISION PROTEIN FSZA"/>
    <property type="match status" value="1"/>
</dbReference>
<accession>F2NML9</accession>
<dbReference type="GO" id="GO:0003924">
    <property type="term" value="F:GTPase activity"/>
    <property type="evidence" value="ECO:0007669"/>
    <property type="project" value="UniProtKB-UniRule"/>
</dbReference>
<dbReference type="Gene3D" id="3.30.1330.20">
    <property type="entry name" value="Tubulin/FtsZ, C-terminal domain"/>
    <property type="match status" value="1"/>
</dbReference>
<dbReference type="InterPro" id="IPR008280">
    <property type="entry name" value="Tub_FtsZ_C"/>
</dbReference>
<dbReference type="KEGG" id="mhd:Marky_1454"/>
<dbReference type="RefSeq" id="WP_013704236.1">
    <property type="nucleotide sequence ID" value="NC_015387.1"/>
</dbReference>
<organism evidence="9 10">
    <name type="scientific">Marinithermus hydrothermalis (strain DSM 14884 / JCM 11576 / T1)</name>
    <dbReference type="NCBI Taxonomy" id="869210"/>
    <lineage>
        <taxon>Bacteria</taxon>
        <taxon>Thermotogati</taxon>
        <taxon>Deinococcota</taxon>
        <taxon>Deinococci</taxon>
        <taxon>Thermales</taxon>
        <taxon>Thermaceae</taxon>
        <taxon>Marinithermus</taxon>
    </lineage>
</organism>
<dbReference type="CDD" id="cd02201">
    <property type="entry name" value="FtsZ_type1"/>
    <property type="match status" value="1"/>
</dbReference>
<evidence type="ECO:0000313" key="10">
    <source>
        <dbReference type="Proteomes" id="UP000007030"/>
    </source>
</evidence>
<dbReference type="Proteomes" id="UP000007030">
    <property type="component" value="Chromosome"/>
</dbReference>
<dbReference type="GO" id="GO:0005525">
    <property type="term" value="F:GTP binding"/>
    <property type="evidence" value="ECO:0007669"/>
    <property type="project" value="UniProtKB-UniRule"/>
</dbReference>
<dbReference type="SMART" id="SM00865">
    <property type="entry name" value="Tubulin_C"/>
    <property type="match status" value="1"/>
</dbReference>
<dbReference type="AlphaFoldDB" id="F2NML9"/>
<dbReference type="GO" id="GO:0043093">
    <property type="term" value="P:FtsZ-dependent cytokinesis"/>
    <property type="evidence" value="ECO:0007669"/>
    <property type="project" value="UniProtKB-UniRule"/>
</dbReference>
<dbReference type="InterPro" id="IPR036525">
    <property type="entry name" value="Tubulin/FtsZ_GTPase_sf"/>
</dbReference>
<dbReference type="FunFam" id="3.40.50.1440:FF:000001">
    <property type="entry name" value="Cell division protein FtsZ"/>
    <property type="match status" value="1"/>
</dbReference>
<evidence type="ECO:0000313" key="9">
    <source>
        <dbReference type="EMBL" id="AEB12189.1"/>
    </source>
</evidence>
<dbReference type="OrthoDB" id="9813375at2"/>
<comment type="function">
    <text evidence="4 6">Essential cell division protein that forms a contractile ring structure (Z ring) at the future cell division site. The regulation of the ring assembly controls the timing and the location of cell division. One of the functions of the FtsZ ring is to recruit other cell division proteins to the septum to produce a new cell wall between the dividing cells. Binds GTP and shows GTPase activity.</text>
</comment>
<dbReference type="HOGENOM" id="CLU_024865_0_1_0"/>
<feature type="binding site" evidence="4">
    <location>
        <begin position="100"/>
        <end position="102"/>
    </location>
    <ligand>
        <name>GTP</name>
        <dbReference type="ChEBI" id="CHEBI:37565"/>
    </ligand>
</feature>
<comment type="subcellular location">
    <subcellularLocation>
        <location evidence="4">Cytoplasm</location>
    </subcellularLocation>
    <text evidence="4">Assembles at midcell at the inner surface of the cytoplasmic membrane.</text>
</comment>
<evidence type="ECO:0000256" key="6">
    <source>
        <dbReference type="RuleBase" id="RU000631"/>
    </source>
</evidence>
<keyword evidence="4 6" id="KW-0131">Cell cycle</keyword>
<dbReference type="InterPro" id="IPR020805">
    <property type="entry name" value="Cell_div_FtsZ_CS"/>
</dbReference>
<comment type="similarity">
    <text evidence="1 4 6">Belongs to the FtsZ family.</text>
</comment>
<dbReference type="GO" id="GO:0032153">
    <property type="term" value="C:cell division site"/>
    <property type="evidence" value="ECO:0007669"/>
    <property type="project" value="UniProtKB-UniRule"/>
</dbReference>
<dbReference type="InterPro" id="IPR024757">
    <property type="entry name" value="FtsZ_C"/>
</dbReference>
<keyword evidence="4 6" id="KW-0717">Septation</keyword>
<keyword evidence="4 6" id="KW-0132">Cell division</keyword>
<feature type="domain" description="Tubulin/FtsZ GTPase" evidence="7">
    <location>
        <begin position="5"/>
        <end position="197"/>
    </location>
</feature>
<protein>
    <recommendedName>
        <fullName evidence="4 5">Cell division protein FtsZ</fullName>
    </recommendedName>
</protein>
<keyword evidence="10" id="KW-1185">Reference proteome</keyword>
<dbReference type="PROSITE" id="PS01134">
    <property type="entry name" value="FTSZ_1"/>
    <property type="match status" value="1"/>
</dbReference>
<dbReference type="Gene3D" id="3.40.50.1440">
    <property type="entry name" value="Tubulin/FtsZ, GTPase domain"/>
    <property type="match status" value="1"/>
</dbReference>
<gene>
    <name evidence="4" type="primary">ftsZ</name>
    <name evidence="9" type="ordered locus">Marky_1454</name>
</gene>
<dbReference type="SMART" id="SM00864">
    <property type="entry name" value="Tubulin"/>
    <property type="match status" value="1"/>
</dbReference>
<dbReference type="InterPro" id="IPR045061">
    <property type="entry name" value="FtsZ/CetZ"/>
</dbReference>
<feature type="binding site" evidence="4">
    <location>
        <position position="179"/>
    </location>
    <ligand>
        <name>GTP</name>
        <dbReference type="ChEBI" id="CHEBI:37565"/>
    </ligand>
</feature>
<dbReference type="InterPro" id="IPR018316">
    <property type="entry name" value="Tubulin/FtsZ_2-layer-sand-dom"/>
</dbReference>
<feature type="binding site" evidence="4">
    <location>
        <position position="131"/>
    </location>
    <ligand>
        <name>GTP</name>
        <dbReference type="ChEBI" id="CHEBI:37565"/>
    </ligand>
</feature>
<dbReference type="GO" id="GO:0000917">
    <property type="term" value="P:division septum assembly"/>
    <property type="evidence" value="ECO:0007669"/>
    <property type="project" value="UniProtKB-KW"/>
</dbReference>
<dbReference type="InterPro" id="IPR000158">
    <property type="entry name" value="Cell_div_FtsZ"/>
</dbReference>
<dbReference type="eggNOG" id="COG0206">
    <property type="taxonomic scope" value="Bacteria"/>
</dbReference>
<dbReference type="PRINTS" id="PR00423">
    <property type="entry name" value="CELLDVISFTSZ"/>
</dbReference>
<dbReference type="PROSITE" id="PS01135">
    <property type="entry name" value="FTSZ_2"/>
    <property type="match status" value="1"/>
</dbReference>
<dbReference type="Pfam" id="PF12327">
    <property type="entry name" value="FtsZ_C"/>
    <property type="match status" value="1"/>
</dbReference>
<dbReference type="InterPro" id="IPR003008">
    <property type="entry name" value="Tubulin_FtsZ_GTPase"/>
</dbReference>
<evidence type="ECO:0000259" key="7">
    <source>
        <dbReference type="SMART" id="SM00864"/>
    </source>
</evidence>
<feature type="domain" description="Tubulin/FtsZ 2-layer sandwich" evidence="8">
    <location>
        <begin position="199"/>
        <end position="317"/>
    </location>
</feature>
<dbReference type="NCBIfam" id="TIGR00065">
    <property type="entry name" value="ftsZ"/>
    <property type="match status" value="1"/>
</dbReference>
<proteinExistence type="inferred from homology"/>
<dbReference type="SUPFAM" id="SSF55307">
    <property type="entry name" value="Tubulin C-terminal domain-like"/>
    <property type="match status" value="1"/>
</dbReference>
<evidence type="ECO:0000256" key="3">
    <source>
        <dbReference type="ARBA" id="ARBA00023134"/>
    </source>
</evidence>
<dbReference type="InterPro" id="IPR037103">
    <property type="entry name" value="Tubulin/FtsZ-like_C"/>
</dbReference>
<dbReference type="GO" id="GO:0005737">
    <property type="term" value="C:cytoplasm"/>
    <property type="evidence" value="ECO:0007669"/>
    <property type="project" value="UniProtKB-SubCell"/>
</dbReference>
<evidence type="ECO:0000256" key="1">
    <source>
        <dbReference type="ARBA" id="ARBA00009690"/>
    </source>
</evidence>
<evidence type="ECO:0000256" key="2">
    <source>
        <dbReference type="ARBA" id="ARBA00022741"/>
    </source>
</evidence>
<dbReference type="HAMAP" id="MF_00909">
    <property type="entry name" value="FtsZ"/>
    <property type="match status" value="1"/>
</dbReference>
<keyword evidence="2 4" id="KW-0547">Nucleotide-binding</keyword>
<keyword evidence="4" id="KW-0963">Cytoplasm</keyword>
<dbReference type="SUPFAM" id="SSF52490">
    <property type="entry name" value="Tubulin nucleotide-binding domain-like"/>
    <property type="match status" value="1"/>
</dbReference>
<sequence>MEGAVIKVIGLGGAGNNAVNRMIESGLSGVEFIAANTDAQVLARSLADIRIQIGDKLTRGLGAGANPEIGERAAEENRDLIAEHLEGADLVFITAGMGGGTGTGSAPVVAEIARDLGALTIAVVTRPFSFEGPKRLRVAEEGIKKLKDRVDAMVVVNNDRLLSAVDKKMTLKDAFLIADRVLYHGVKGITDVINLPGLINVDFADVRTMLSGAGQVLMGIGAGRGENRVAQAAQSAISSPLLDRTIEGARRLLVNVVGSEELSLMEASEVVEHVREATGFEDVDILYGVTYDERAADELRVILIAAGFNEPQVSVYPSDTSRIMDFAPQGTIDPTNYEIPAFIRYGDGDYPPKRGN</sequence>
<evidence type="ECO:0000256" key="4">
    <source>
        <dbReference type="HAMAP-Rule" id="MF_00909"/>
    </source>
</evidence>
<comment type="subunit">
    <text evidence="4">Homodimer. Polymerizes to form a dynamic ring structure in a strictly GTP-dependent manner. Interacts directly with several other division proteins.</text>
</comment>
<feature type="binding site" evidence="4">
    <location>
        <begin position="13"/>
        <end position="17"/>
    </location>
    <ligand>
        <name>GTP</name>
        <dbReference type="ChEBI" id="CHEBI:37565"/>
    </ligand>
</feature>
<dbReference type="EMBL" id="CP002630">
    <property type="protein sequence ID" value="AEB12189.1"/>
    <property type="molecule type" value="Genomic_DNA"/>
</dbReference>
<name>F2NML9_MARHT</name>
<reference evidence="9 10" key="1">
    <citation type="journal article" date="2012" name="Stand. Genomic Sci.">
        <title>Complete genome sequence of the aerobic, heterotroph Marinithermus hydrothermalis type strain (T1(T)) from a deep-sea hydrothermal vent chimney.</title>
        <authorList>
            <person name="Copeland A."/>
            <person name="Gu W."/>
            <person name="Yasawong M."/>
            <person name="Lapidus A."/>
            <person name="Lucas S."/>
            <person name="Deshpande S."/>
            <person name="Pagani I."/>
            <person name="Tapia R."/>
            <person name="Cheng J.F."/>
            <person name="Goodwin L.A."/>
            <person name="Pitluck S."/>
            <person name="Liolios K."/>
            <person name="Ivanova N."/>
            <person name="Mavromatis K."/>
            <person name="Mikhailova N."/>
            <person name="Pati A."/>
            <person name="Chen A."/>
            <person name="Palaniappan K."/>
            <person name="Land M."/>
            <person name="Pan C."/>
            <person name="Brambilla E.M."/>
            <person name="Rohde M."/>
            <person name="Tindall B.J."/>
            <person name="Sikorski J."/>
            <person name="Goker M."/>
            <person name="Detter J.C."/>
            <person name="Bristow J."/>
            <person name="Eisen J.A."/>
            <person name="Markowitz V."/>
            <person name="Hugenholtz P."/>
            <person name="Kyrpides N.C."/>
            <person name="Klenk H.P."/>
            <person name="Woyke T."/>
        </authorList>
    </citation>
    <scope>NUCLEOTIDE SEQUENCE [LARGE SCALE GENOMIC DNA]</scope>
    <source>
        <strain evidence="10">DSM 14884 / JCM 11576 / T1</strain>
    </source>
</reference>
<keyword evidence="3 4" id="KW-0342">GTP-binding</keyword>
<dbReference type="Pfam" id="PF00091">
    <property type="entry name" value="Tubulin"/>
    <property type="match status" value="1"/>
</dbReference>
<dbReference type="STRING" id="869210.Marky_1454"/>
<dbReference type="GO" id="GO:0051258">
    <property type="term" value="P:protein polymerization"/>
    <property type="evidence" value="ECO:0007669"/>
    <property type="project" value="UniProtKB-UniRule"/>
</dbReference>